<evidence type="ECO:0000313" key="2">
    <source>
        <dbReference type="Proteomes" id="UP001055811"/>
    </source>
</evidence>
<sequence length="517" mass="57471">MQIEDYLYQKKLHLPLFGTKPEAMAQEEWDLLDRQALGVIRLSLAKNVAYNIVSVKTTYNLINALSNMYEKSSAANKVFLIRQLVNLKMKEGGSVTDHVNEFNSIISRLISVDIGFEDEVQALLLLSSLPESWSGTVTAVSSSAGGAKLSFEGIRELILGEDVRRRSAGESSSSLLSTEDRGRRPNKGGGGRGRSKSRKRGGQKNRTDVTCWNCKENGHFRNQCPKPLTDKGKKEVNMTVDSEDDALICCVENSTESCIMDSGASFHASHSIEVMQNFRQYKGKVRLADNKSLDITGVGDVVLKTTLGTDWTLKNVKFIPDLKRMLISVGQLDDEGHHVTFGDHQWKVTKGNLVVARGQKRGTLYMVEVSDAEAHAVEEVGASTLWHQRLGHMSKKGMKMLASKGRIPQLKTVKVDFCEPCVLGKQKKVTFKKVGHQPKSVKLELVHSDVYGPTSVSSHKSEVFSTFKKWKATVENETDLKIKCFRSDNGGEYSSKEFVDYCADQGIRMQKTVPETP</sequence>
<dbReference type="EMBL" id="CM042011">
    <property type="protein sequence ID" value="KAI3764835.1"/>
    <property type="molecule type" value="Genomic_DNA"/>
</dbReference>
<reference evidence="1 2" key="2">
    <citation type="journal article" date="2022" name="Mol. Ecol. Resour.">
        <title>The genomes of chicory, endive, great burdock and yacon provide insights into Asteraceae paleo-polyploidization history and plant inulin production.</title>
        <authorList>
            <person name="Fan W."/>
            <person name="Wang S."/>
            <person name="Wang H."/>
            <person name="Wang A."/>
            <person name="Jiang F."/>
            <person name="Liu H."/>
            <person name="Zhao H."/>
            <person name="Xu D."/>
            <person name="Zhang Y."/>
        </authorList>
    </citation>
    <scope>NUCLEOTIDE SEQUENCE [LARGE SCALE GENOMIC DNA]</scope>
    <source>
        <strain evidence="2">cv. Punajuju</strain>
        <tissue evidence="1">Leaves</tissue>
    </source>
</reference>
<protein>
    <submittedName>
        <fullName evidence="1">Uncharacterized protein</fullName>
    </submittedName>
</protein>
<reference evidence="2" key="1">
    <citation type="journal article" date="2022" name="Mol. Ecol. Resour.">
        <title>The genomes of chicory, endive, great burdock and yacon provide insights into Asteraceae palaeo-polyploidization history and plant inulin production.</title>
        <authorList>
            <person name="Fan W."/>
            <person name="Wang S."/>
            <person name="Wang H."/>
            <person name="Wang A."/>
            <person name="Jiang F."/>
            <person name="Liu H."/>
            <person name="Zhao H."/>
            <person name="Xu D."/>
            <person name="Zhang Y."/>
        </authorList>
    </citation>
    <scope>NUCLEOTIDE SEQUENCE [LARGE SCALE GENOMIC DNA]</scope>
    <source>
        <strain evidence="2">cv. Punajuju</strain>
    </source>
</reference>
<organism evidence="1 2">
    <name type="scientific">Cichorium intybus</name>
    <name type="common">Chicory</name>
    <dbReference type="NCBI Taxonomy" id="13427"/>
    <lineage>
        <taxon>Eukaryota</taxon>
        <taxon>Viridiplantae</taxon>
        <taxon>Streptophyta</taxon>
        <taxon>Embryophyta</taxon>
        <taxon>Tracheophyta</taxon>
        <taxon>Spermatophyta</taxon>
        <taxon>Magnoliopsida</taxon>
        <taxon>eudicotyledons</taxon>
        <taxon>Gunneridae</taxon>
        <taxon>Pentapetalae</taxon>
        <taxon>asterids</taxon>
        <taxon>campanulids</taxon>
        <taxon>Asterales</taxon>
        <taxon>Asteraceae</taxon>
        <taxon>Cichorioideae</taxon>
        <taxon>Cichorieae</taxon>
        <taxon>Cichoriinae</taxon>
        <taxon>Cichorium</taxon>
    </lineage>
</organism>
<comment type="caution">
    <text evidence="1">The sequence shown here is derived from an EMBL/GenBank/DDBJ whole genome shotgun (WGS) entry which is preliminary data.</text>
</comment>
<evidence type="ECO:0000313" key="1">
    <source>
        <dbReference type="EMBL" id="KAI3764835.1"/>
    </source>
</evidence>
<name>A0ACB9F178_CICIN</name>
<keyword evidence="2" id="KW-1185">Reference proteome</keyword>
<proteinExistence type="predicted"/>
<dbReference type="Proteomes" id="UP001055811">
    <property type="component" value="Linkage Group LG03"/>
</dbReference>
<accession>A0ACB9F178</accession>
<gene>
    <name evidence="1" type="ORF">L2E82_14852</name>
</gene>